<protein>
    <submittedName>
        <fullName evidence="1">Uncharacterized protein</fullName>
    </submittedName>
</protein>
<evidence type="ECO:0000313" key="1">
    <source>
        <dbReference type="EMBL" id="JAH85850.1"/>
    </source>
</evidence>
<sequence length="38" mass="4344">MRQSTQRRFLCTAQDPVAKNHFEKHLALHLPSILTGPT</sequence>
<dbReference type="AlphaFoldDB" id="A0A0E9W8G6"/>
<name>A0A0E9W8G6_ANGAN</name>
<reference evidence="1" key="1">
    <citation type="submission" date="2014-11" db="EMBL/GenBank/DDBJ databases">
        <authorList>
            <person name="Amaro Gonzalez C."/>
        </authorList>
    </citation>
    <scope>NUCLEOTIDE SEQUENCE</scope>
</reference>
<organism evidence="1">
    <name type="scientific">Anguilla anguilla</name>
    <name type="common">European freshwater eel</name>
    <name type="synonym">Muraena anguilla</name>
    <dbReference type="NCBI Taxonomy" id="7936"/>
    <lineage>
        <taxon>Eukaryota</taxon>
        <taxon>Metazoa</taxon>
        <taxon>Chordata</taxon>
        <taxon>Craniata</taxon>
        <taxon>Vertebrata</taxon>
        <taxon>Euteleostomi</taxon>
        <taxon>Actinopterygii</taxon>
        <taxon>Neopterygii</taxon>
        <taxon>Teleostei</taxon>
        <taxon>Anguilliformes</taxon>
        <taxon>Anguillidae</taxon>
        <taxon>Anguilla</taxon>
    </lineage>
</organism>
<accession>A0A0E9W8G6</accession>
<reference evidence="1" key="2">
    <citation type="journal article" date="2015" name="Fish Shellfish Immunol.">
        <title>Early steps in the European eel (Anguilla anguilla)-Vibrio vulnificus interaction in the gills: Role of the RtxA13 toxin.</title>
        <authorList>
            <person name="Callol A."/>
            <person name="Pajuelo D."/>
            <person name="Ebbesson L."/>
            <person name="Teles M."/>
            <person name="MacKenzie S."/>
            <person name="Amaro C."/>
        </authorList>
    </citation>
    <scope>NUCLEOTIDE SEQUENCE</scope>
</reference>
<dbReference type="EMBL" id="GBXM01022727">
    <property type="protein sequence ID" value="JAH85850.1"/>
    <property type="molecule type" value="Transcribed_RNA"/>
</dbReference>
<proteinExistence type="predicted"/>